<sequence length="199" mass="22213">MHRHLSQDTLVAVPATVVWDVYCGLKLGRLVDKLLRDVVGTVKVIEGNGGVGTLIRLTFPPGTGYKKFTKIDDENRVKETEVIEGGSSIEYEVDDKLAEIASHMYCDDFLMLCVTKYVLSSKYVIVRVAFEWTLSRKRTSTVGFEAAIVWDVYRSLDLEMHADELRGDVVGKVEFVEGDGGVGSIVKVTFPLDKHVNLR</sequence>
<dbReference type="GO" id="GO:0010427">
    <property type="term" value="F:abscisic acid binding"/>
    <property type="evidence" value="ECO:0000318"/>
    <property type="project" value="GO_Central"/>
</dbReference>
<protein>
    <recommendedName>
        <fullName evidence="3">Bet v I/Major latex protein domain-containing protein</fullName>
    </recommendedName>
</protein>
<accession>A0A061EZM3</accession>
<keyword evidence="2" id="KW-1185">Reference proteome</keyword>
<reference evidence="1 2" key="1">
    <citation type="journal article" date="2013" name="Genome Biol.">
        <title>The genome sequence of the most widely cultivated cacao type and its use to identify candidate genes regulating pod color.</title>
        <authorList>
            <person name="Motamayor J.C."/>
            <person name="Mockaitis K."/>
            <person name="Schmutz J."/>
            <person name="Haiminen N."/>
            <person name="Iii D.L."/>
            <person name="Cornejo O."/>
            <person name="Findley S.D."/>
            <person name="Zheng P."/>
            <person name="Utro F."/>
            <person name="Royaert S."/>
            <person name="Saski C."/>
            <person name="Jenkins J."/>
            <person name="Podicheti R."/>
            <person name="Zhao M."/>
            <person name="Scheffler B.E."/>
            <person name="Stack J.C."/>
            <person name="Feltus F.A."/>
            <person name="Mustiga G.M."/>
            <person name="Amores F."/>
            <person name="Phillips W."/>
            <person name="Marelli J.P."/>
            <person name="May G.D."/>
            <person name="Shapiro H."/>
            <person name="Ma J."/>
            <person name="Bustamante C.D."/>
            <person name="Schnell R.J."/>
            <person name="Main D."/>
            <person name="Gilbert D."/>
            <person name="Parida L."/>
            <person name="Kuhn D.N."/>
        </authorList>
    </citation>
    <scope>NUCLEOTIDE SEQUENCE [LARGE SCALE GENOMIC DNA]</scope>
    <source>
        <strain evidence="2">cv. Matina 1-6</strain>
    </source>
</reference>
<organism evidence="1 2">
    <name type="scientific">Theobroma cacao</name>
    <name type="common">Cacao</name>
    <name type="synonym">Cocoa</name>
    <dbReference type="NCBI Taxonomy" id="3641"/>
    <lineage>
        <taxon>Eukaryota</taxon>
        <taxon>Viridiplantae</taxon>
        <taxon>Streptophyta</taxon>
        <taxon>Embryophyta</taxon>
        <taxon>Tracheophyta</taxon>
        <taxon>Spermatophyta</taxon>
        <taxon>Magnoliopsida</taxon>
        <taxon>eudicotyledons</taxon>
        <taxon>Gunneridae</taxon>
        <taxon>Pentapetalae</taxon>
        <taxon>rosids</taxon>
        <taxon>malvids</taxon>
        <taxon>Malvales</taxon>
        <taxon>Malvaceae</taxon>
        <taxon>Byttnerioideae</taxon>
        <taxon>Theobroma</taxon>
    </lineage>
</organism>
<dbReference type="PANTHER" id="PTHR31213">
    <property type="entry name" value="OS08G0374000 PROTEIN-RELATED"/>
    <property type="match status" value="1"/>
</dbReference>
<gene>
    <name evidence="1" type="ORF">TCM_025491</name>
</gene>
<dbReference type="InterPro" id="IPR050279">
    <property type="entry name" value="Plant_def-hormone_signal"/>
</dbReference>
<dbReference type="InterPro" id="IPR023393">
    <property type="entry name" value="START-like_dom_sf"/>
</dbReference>
<dbReference type="GO" id="GO:0004864">
    <property type="term" value="F:protein phosphatase inhibitor activity"/>
    <property type="evidence" value="ECO:0000318"/>
    <property type="project" value="GO_Central"/>
</dbReference>
<name>A0A061EZM3_THECC</name>
<dbReference type="GO" id="GO:0005737">
    <property type="term" value="C:cytoplasm"/>
    <property type="evidence" value="ECO:0000318"/>
    <property type="project" value="GO_Central"/>
</dbReference>
<dbReference type="AlphaFoldDB" id="A0A061EZM3"/>
<dbReference type="GO" id="GO:0038023">
    <property type="term" value="F:signaling receptor activity"/>
    <property type="evidence" value="ECO:0000318"/>
    <property type="project" value="GO_Central"/>
</dbReference>
<dbReference type="PANTHER" id="PTHR31213:SF19">
    <property type="entry name" value="BET V I_MAJOR LATEX PROTEIN DOMAIN-CONTAINING PROTEIN"/>
    <property type="match status" value="1"/>
</dbReference>
<dbReference type="Proteomes" id="UP000026915">
    <property type="component" value="Chromosome 5"/>
</dbReference>
<evidence type="ECO:0000313" key="2">
    <source>
        <dbReference type="Proteomes" id="UP000026915"/>
    </source>
</evidence>
<dbReference type="EMBL" id="CM001883">
    <property type="protein sequence ID" value="EOY10113.1"/>
    <property type="molecule type" value="Genomic_DNA"/>
</dbReference>
<dbReference type="Gramene" id="EOY10113">
    <property type="protein sequence ID" value="EOY10113"/>
    <property type="gene ID" value="TCM_025491"/>
</dbReference>
<dbReference type="InParanoid" id="A0A061EZM3"/>
<dbReference type="SUPFAM" id="SSF55961">
    <property type="entry name" value="Bet v1-like"/>
    <property type="match status" value="2"/>
</dbReference>
<proteinExistence type="predicted"/>
<dbReference type="GO" id="GO:0009738">
    <property type="term" value="P:abscisic acid-activated signaling pathway"/>
    <property type="evidence" value="ECO:0000318"/>
    <property type="project" value="GO_Central"/>
</dbReference>
<dbReference type="Gene3D" id="3.30.530.20">
    <property type="match status" value="2"/>
</dbReference>
<dbReference type="GO" id="GO:0005634">
    <property type="term" value="C:nucleus"/>
    <property type="evidence" value="ECO:0000318"/>
    <property type="project" value="GO_Central"/>
</dbReference>
<evidence type="ECO:0000313" key="1">
    <source>
        <dbReference type="EMBL" id="EOY10113.1"/>
    </source>
</evidence>
<dbReference type="HOGENOM" id="CLU_1374369_0_0_1"/>
<evidence type="ECO:0008006" key="3">
    <source>
        <dbReference type="Google" id="ProtNLM"/>
    </source>
</evidence>